<dbReference type="InterPro" id="IPR027417">
    <property type="entry name" value="P-loop_NTPase"/>
</dbReference>
<evidence type="ECO:0000256" key="1">
    <source>
        <dbReference type="ARBA" id="ARBA00022737"/>
    </source>
</evidence>
<dbReference type="AlphaFoldDB" id="A0A9P6EBU6"/>
<dbReference type="Pfam" id="PF24883">
    <property type="entry name" value="NPHP3_N"/>
    <property type="match status" value="1"/>
</dbReference>
<dbReference type="Proteomes" id="UP000807306">
    <property type="component" value="Unassembled WGS sequence"/>
</dbReference>
<reference evidence="4" key="1">
    <citation type="submission" date="2020-11" db="EMBL/GenBank/DDBJ databases">
        <authorList>
            <consortium name="DOE Joint Genome Institute"/>
            <person name="Ahrendt S."/>
            <person name="Riley R."/>
            <person name="Andreopoulos W."/>
            <person name="Labutti K."/>
            <person name="Pangilinan J."/>
            <person name="Ruiz-Duenas F.J."/>
            <person name="Barrasa J.M."/>
            <person name="Sanchez-Garcia M."/>
            <person name="Camarero S."/>
            <person name="Miyauchi S."/>
            <person name="Serrano A."/>
            <person name="Linde D."/>
            <person name="Babiker R."/>
            <person name="Drula E."/>
            <person name="Ayuso-Fernandez I."/>
            <person name="Pacheco R."/>
            <person name="Padilla G."/>
            <person name="Ferreira P."/>
            <person name="Barriuso J."/>
            <person name="Kellner H."/>
            <person name="Castanera R."/>
            <person name="Alfaro M."/>
            <person name="Ramirez L."/>
            <person name="Pisabarro A.G."/>
            <person name="Kuo A."/>
            <person name="Tritt A."/>
            <person name="Lipzen A."/>
            <person name="He G."/>
            <person name="Yan M."/>
            <person name="Ng V."/>
            <person name="Cullen D."/>
            <person name="Martin F."/>
            <person name="Rosso M.-N."/>
            <person name="Henrissat B."/>
            <person name="Hibbett D."/>
            <person name="Martinez A.T."/>
            <person name="Grigoriev I.V."/>
        </authorList>
    </citation>
    <scope>NUCLEOTIDE SEQUENCE</scope>
    <source>
        <strain evidence="4">CBS 506.95</strain>
    </source>
</reference>
<dbReference type="PANTHER" id="PTHR10039">
    <property type="entry name" value="AMELOGENIN"/>
    <property type="match status" value="1"/>
</dbReference>
<keyword evidence="1" id="KW-0677">Repeat</keyword>
<dbReference type="PROSITE" id="PS50837">
    <property type="entry name" value="NACHT"/>
    <property type="match status" value="1"/>
</dbReference>
<organism evidence="4 5">
    <name type="scientific">Crepidotus variabilis</name>
    <dbReference type="NCBI Taxonomy" id="179855"/>
    <lineage>
        <taxon>Eukaryota</taxon>
        <taxon>Fungi</taxon>
        <taxon>Dikarya</taxon>
        <taxon>Basidiomycota</taxon>
        <taxon>Agaricomycotina</taxon>
        <taxon>Agaricomycetes</taxon>
        <taxon>Agaricomycetidae</taxon>
        <taxon>Agaricales</taxon>
        <taxon>Agaricineae</taxon>
        <taxon>Crepidotaceae</taxon>
        <taxon>Crepidotus</taxon>
    </lineage>
</organism>
<proteinExistence type="predicted"/>
<feature type="compositionally biased region" description="Polar residues" evidence="2">
    <location>
        <begin position="715"/>
        <end position="753"/>
    </location>
</feature>
<evidence type="ECO:0000256" key="2">
    <source>
        <dbReference type="SAM" id="MobiDB-lite"/>
    </source>
</evidence>
<dbReference type="EMBL" id="MU157876">
    <property type="protein sequence ID" value="KAF9526033.1"/>
    <property type="molecule type" value="Genomic_DNA"/>
</dbReference>
<dbReference type="InterPro" id="IPR056884">
    <property type="entry name" value="NPHP3-like_N"/>
</dbReference>
<dbReference type="SUPFAM" id="SSF52540">
    <property type="entry name" value="P-loop containing nucleoside triphosphate hydrolases"/>
    <property type="match status" value="1"/>
</dbReference>
<feature type="domain" description="NACHT" evidence="3">
    <location>
        <begin position="93"/>
        <end position="245"/>
    </location>
</feature>
<evidence type="ECO:0000313" key="5">
    <source>
        <dbReference type="Proteomes" id="UP000807306"/>
    </source>
</evidence>
<dbReference type="PANTHER" id="PTHR10039:SF17">
    <property type="entry name" value="FUNGAL STAND N-TERMINAL GOODBYE DOMAIN-CONTAINING PROTEIN-RELATED"/>
    <property type="match status" value="1"/>
</dbReference>
<dbReference type="Gene3D" id="3.40.50.300">
    <property type="entry name" value="P-loop containing nucleotide triphosphate hydrolases"/>
    <property type="match status" value="1"/>
</dbReference>
<evidence type="ECO:0000259" key="3">
    <source>
        <dbReference type="PROSITE" id="PS50837"/>
    </source>
</evidence>
<evidence type="ECO:0000313" key="4">
    <source>
        <dbReference type="EMBL" id="KAF9526033.1"/>
    </source>
</evidence>
<dbReference type="InterPro" id="IPR007111">
    <property type="entry name" value="NACHT_NTPase"/>
</dbReference>
<gene>
    <name evidence="4" type="ORF">CPB83DRAFT_504989</name>
</gene>
<comment type="caution">
    <text evidence="4">The sequence shown here is derived from an EMBL/GenBank/DDBJ whole genome shotgun (WGS) entry which is preliminary data.</text>
</comment>
<keyword evidence="5" id="KW-1185">Reference proteome</keyword>
<sequence>MNGAMSSTNNSGNQSALFNHSNVSISGGTFILNHINSDQNTEAGLNRAFQEVVVAAMHDNNDLVEVPKCHPGTRTALIGGLIMRARDTDADRFLIWLVGPVGAGKSAIARSFAEEMDKAGIRFASFCFFRTDPGRNSVKGLIVTLAFQISNSIPEFKPYLRQAVADDATILRRSLSSQFEKLITLPLRQLLESNPSHNFILQPFLILVDGLDECVDRKSRCLFLQLVHKAIPTIPGLRFVFTSRPEEDIQTQFDRFGNEEYDKIELLANLSAYEDIRTFLGAEFERIRTTHPLRKVLKDDWPSSHDIEDLLRKSSGHFIYPATAIKYIEYSLDNPQRSLQVILGLRTSSRKPLADLDALYSSILESSRAEPQTLRDILSVLIALSRSGSNWEILLSKSRKVDPVETTTHLIETLLGLEEGDTQLAFLDITSIIKHDSASATLSFHHRSFVDFLCDRSRSGPYFINLLPSFGLVIKNCLQVLSKPHTFFNAKSPNHLLKNTYHSIIMNCFETIHPEFPQFFIEIHDLFMSYKPLDADDQDFIKRKKFYAGQFLEICDFYKPHLNDDSLFKHHLAQLDASLISDIHMMSWPPVVTRHFLTLSILPDAFQSFHTDIPLDKYRNPEVLYKLFPALETLHPSLSLKYYSSPYFRQVGKFFFSKERAGSYWINEDSLVSATIWCIQNFLQVVDPISRSRVCTPRIRWAQVVPARRPVGSKYSRSPGTTNLSTSPIQATSRFRTKGSNGSATPTVHSNLE</sequence>
<protein>
    <recommendedName>
        <fullName evidence="3">NACHT domain-containing protein</fullName>
    </recommendedName>
</protein>
<accession>A0A9P6EBU6</accession>
<feature type="region of interest" description="Disordered" evidence="2">
    <location>
        <begin position="711"/>
        <end position="753"/>
    </location>
</feature>
<dbReference type="OrthoDB" id="4760524at2759"/>
<name>A0A9P6EBU6_9AGAR</name>